<comment type="caution">
    <text evidence="1">The sequence shown here is derived from an EMBL/GenBank/DDBJ whole genome shotgun (WGS) entry which is preliminary data.</text>
</comment>
<keyword evidence="2" id="KW-1185">Reference proteome</keyword>
<accession>A0ACB5T829</accession>
<proteinExistence type="predicted"/>
<sequence length="480" mass="54932">MHYSCFLGYLESIKPRQVQQITRTIPEDVKRHEFLCPLCKAVNNVLVPIYYSVNSEKFAEKLTPSPGFYNNPDISFDELVGSPVSDEQLSNIRRDLVSNVRSKVKPQYWFIDSEKGIIDIKCKPFNALNYSLGVLSVLSLPFDGVSAIISKSIESIEISLRGRTYSANDIPLVTSQLSNQNIVALRVWCQLRELVRCTEITTSTSDQYSRGFLTYPERLLGLVKNIFDEPNLVFDGEDYFKLLVGAEEVSCVGLDYHRLLYACYAQHFKQSLFKVLAFLELKHSELDLTVSDDDGNAYGESGLLNELADDSIEFDFEKLTQIYDVFTNTDSKGQFSGIIYSMVVKLMTPFLRDCLIYSFIRFANLSQVAYPNFQTTTRECDKLTAMMNLPNLDSMIYKLDPMTTFKDISSKTKQQIYNSHIPYPNQIKLISLPSKLNSFYTHYQPKLQHPIEDPAICLFCAQVVNLQKPNYGDTWTWIVF</sequence>
<name>A0ACB5T829_AMBMO</name>
<evidence type="ECO:0000313" key="1">
    <source>
        <dbReference type="EMBL" id="GME83007.1"/>
    </source>
</evidence>
<organism evidence="1 2">
    <name type="scientific">Ambrosiozyma monospora</name>
    <name type="common">Yeast</name>
    <name type="synonym">Endomycopsis monosporus</name>
    <dbReference type="NCBI Taxonomy" id="43982"/>
    <lineage>
        <taxon>Eukaryota</taxon>
        <taxon>Fungi</taxon>
        <taxon>Dikarya</taxon>
        <taxon>Ascomycota</taxon>
        <taxon>Saccharomycotina</taxon>
        <taxon>Pichiomycetes</taxon>
        <taxon>Pichiales</taxon>
        <taxon>Pichiaceae</taxon>
        <taxon>Ambrosiozyma</taxon>
    </lineage>
</organism>
<reference evidence="1" key="1">
    <citation type="submission" date="2023-04" db="EMBL/GenBank/DDBJ databases">
        <title>Ambrosiozyma monospora NBRC 10751.</title>
        <authorList>
            <person name="Ichikawa N."/>
            <person name="Sato H."/>
            <person name="Tonouchi N."/>
        </authorList>
    </citation>
    <scope>NUCLEOTIDE SEQUENCE</scope>
    <source>
        <strain evidence="1">NBRC 10751</strain>
    </source>
</reference>
<gene>
    <name evidence="1" type="ORF">Amon02_000589300</name>
</gene>
<dbReference type="Proteomes" id="UP001165064">
    <property type="component" value="Unassembled WGS sequence"/>
</dbReference>
<protein>
    <submittedName>
        <fullName evidence="1">Unnamed protein product</fullName>
    </submittedName>
</protein>
<evidence type="ECO:0000313" key="2">
    <source>
        <dbReference type="Proteomes" id="UP001165064"/>
    </source>
</evidence>
<dbReference type="EMBL" id="BSXS01004450">
    <property type="protein sequence ID" value="GME83007.1"/>
    <property type="molecule type" value="Genomic_DNA"/>
</dbReference>